<keyword evidence="2" id="KW-1185">Reference proteome</keyword>
<dbReference type="Pfam" id="PF14777">
    <property type="entry name" value="BBIP10"/>
    <property type="match status" value="1"/>
</dbReference>
<reference evidence="1" key="2">
    <citation type="submission" date="2018-02" db="UniProtKB">
        <authorList>
            <consortium name="EnsemblMetazoa"/>
        </authorList>
    </citation>
    <scope>IDENTIFICATION</scope>
</reference>
<accession>A0A2K6VR29</accession>
<proteinExistence type="predicted"/>
<dbReference type="InterPro" id="IPR028233">
    <property type="entry name" value="BBIP10"/>
</dbReference>
<dbReference type="GO" id="GO:0097500">
    <property type="term" value="P:receptor localization to non-motile cilium"/>
    <property type="evidence" value="ECO:0007669"/>
    <property type="project" value="TreeGrafter"/>
</dbReference>
<reference evidence="2" key="1">
    <citation type="submission" date="2013-10" db="EMBL/GenBank/DDBJ databases">
        <title>Genome sequencing of Onchocerca volvulus.</title>
        <authorList>
            <person name="Cotton J."/>
            <person name="Tsai J."/>
            <person name="Stanley E."/>
            <person name="Tracey A."/>
            <person name="Holroyd N."/>
            <person name="Lustigman S."/>
            <person name="Berriman M."/>
        </authorList>
    </citation>
    <scope>NUCLEOTIDE SEQUENCE</scope>
</reference>
<dbReference type="GO" id="GO:0034464">
    <property type="term" value="C:BBSome"/>
    <property type="evidence" value="ECO:0007669"/>
    <property type="project" value="InterPro"/>
</dbReference>
<protein>
    <recommendedName>
        <fullName evidence="3">BBSome-interacting protein 1</fullName>
    </recommendedName>
</protein>
<dbReference type="AlphaFoldDB" id="A0A2K6VR29"/>
<evidence type="ECO:0000313" key="1">
    <source>
        <dbReference type="EnsemblMetazoa" id="OVOC1499.2"/>
    </source>
</evidence>
<evidence type="ECO:0008006" key="3">
    <source>
        <dbReference type="Google" id="ProtNLM"/>
    </source>
</evidence>
<sequence>MDSEIKEILNASNGLSFCEEELSPVFCKPKLIPLKSVTLEKLEKMQSDAMEMMKKMEESKHKISIEQSNEYDLNKAKGSTADIWTAEGNQDVTTKTMA</sequence>
<dbReference type="EMBL" id="CMVM020000046">
    <property type="status" value="NOT_ANNOTATED_CDS"/>
    <property type="molecule type" value="Genomic_DNA"/>
</dbReference>
<organism evidence="1 2">
    <name type="scientific">Onchocerca volvulus</name>
    <dbReference type="NCBI Taxonomy" id="6282"/>
    <lineage>
        <taxon>Eukaryota</taxon>
        <taxon>Metazoa</taxon>
        <taxon>Ecdysozoa</taxon>
        <taxon>Nematoda</taxon>
        <taxon>Chromadorea</taxon>
        <taxon>Rhabditida</taxon>
        <taxon>Spirurina</taxon>
        <taxon>Spiruromorpha</taxon>
        <taxon>Filarioidea</taxon>
        <taxon>Onchocercidae</taxon>
        <taxon>Onchocerca</taxon>
    </lineage>
</organism>
<name>A0A2K6VR29_ONCVO</name>
<dbReference type="EnsemblMetazoa" id="OVOC1499.1">
    <property type="protein sequence ID" value="OVOC1499.1"/>
    <property type="gene ID" value="WBGene00238308"/>
</dbReference>
<dbReference type="GO" id="GO:0060271">
    <property type="term" value="P:cilium assembly"/>
    <property type="evidence" value="ECO:0007669"/>
    <property type="project" value="InterPro"/>
</dbReference>
<evidence type="ECO:0000313" key="2">
    <source>
        <dbReference type="Proteomes" id="UP000024404"/>
    </source>
</evidence>
<dbReference type="Proteomes" id="UP000024404">
    <property type="component" value="Unassembled WGS sequence"/>
</dbReference>
<dbReference type="STRING" id="6282.A0A2K6VR29"/>
<dbReference type="PANTHER" id="PTHR28596">
    <property type="entry name" value="BBSOME-INTERACTING PROTEIN 1"/>
    <property type="match status" value="1"/>
</dbReference>
<dbReference type="EnsemblMetazoa" id="OVOC1499.2">
    <property type="protein sequence ID" value="OVOC1499.2"/>
    <property type="gene ID" value="WBGene00238308"/>
</dbReference>
<dbReference type="PANTHER" id="PTHR28596:SF1">
    <property type="entry name" value="BBSOME-INTERACTING PROTEIN 1"/>
    <property type="match status" value="1"/>
</dbReference>